<gene>
    <name evidence="2" type="ORF">O204_16950</name>
</gene>
<sequence length="182" mass="20863">MLAELLKFALELLKLAPRYFVALGVVAAGLLFMPADWLSRLGVEKFADDNKQWLGLVLLVSTVLWGVFVIVSCWGAVKRAFYRRKNKARTIRKLRSLTEGEKEILRYYLAEGTRTNVLKVDDGVVQGLVAYRIIYRAASMGNLMEGFAHNITELAWDYLHLYPEVLEGTGNFYRTDKRQRGW</sequence>
<keyword evidence="1" id="KW-1133">Transmembrane helix</keyword>
<evidence type="ECO:0008006" key="4">
    <source>
        <dbReference type="Google" id="ProtNLM"/>
    </source>
</evidence>
<dbReference type="AlphaFoldDB" id="U1T9P1"/>
<dbReference type="Pfam" id="PF14163">
    <property type="entry name" value="SieB"/>
    <property type="match status" value="1"/>
</dbReference>
<dbReference type="EMBL" id="AVQG01000003">
    <property type="protein sequence ID" value="ERH60870.1"/>
    <property type="molecule type" value="Genomic_DNA"/>
</dbReference>
<feature type="transmembrane region" description="Helical" evidence="1">
    <location>
        <begin position="53"/>
        <end position="77"/>
    </location>
</feature>
<dbReference type="InterPro" id="IPR025982">
    <property type="entry name" value="SieB"/>
</dbReference>
<evidence type="ECO:0000313" key="3">
    <source>
        <dbReference type="Proteomes" id="UP000016504"/>
    </source>
</evidence>
<name>U1T9P1_9PSED</name>
<keyword evidence="1" id="KW-0812">Transmembrane</keyword>
<accession>U1T9P1</accession>
<protein>
    <recommendedName>
        <fullName evidence="4">Superinfection exclusion protein B</fullName>
    </recommendedName>
</protein>
<comment type="caution">
    <text evidence="2">The sequence shown here is derived from an EMBL/GenBank/DDBJ whole genome shotgun (WGS) entry which is preliminary data.</text>
</comment>
<proteinExistence type="predicted"/>
<evidence type="ECO:0000313" key="2">
    <source>
        <dbReference type="EMBL" id="ERH60870.1"/>
    </source>
</evidence>
<keyword evidence="1" id="KW-0472">Membrane</keyword>
<feature type="transmembrane region" description="Helical" evidence="1">
    <location>
        <begin position="12"/>
        <end position="33"/>
    </location>
</feature>
<organism evidence="2 3">
    <name type="scientific">Pseudomonas simiae</name>
    <dbReference type="NCBI Taxonomy" id="321846"/>
    <lineage>
        <taxon>Bacteria</taxon>
        <taxon>Pseudomonadati</taxon>
        <taxon>Pseudomonadota</taxon>
        <taxon>Gammaproteobacteria</taxon>
        <taxon>Pseudomonadales</taxon>
        <taxon>Pseudomonadaceae</taxon>
        <taxon>Pseudomonas</taxon>
    </lineage>
</organism>
<dbReference type="RefSeq" id="WP_021491126.1">
    <property type="nucleotide sequence ID" value="NZ_AVQG01000003.1"/>
</dbReference>
<evidence type="ECO:0000256" key="1">
    <source>
        <dbReference type="SAM" id="Phobius"/>
    </source>
</evidence>
<reference evidence="2 3" key="1">
    <citation type="submission" date="2013-08" db="EMBL/GenBank/DDBJ databases">
        <title>Biodegradation of aromatic compounds in biofilm forming Pseudomonas isolated from sewage sludge.</title>
        <authorList>
            <person name="Qureshi A."/>
            <person name="Ghosh S."/>
            <person name="Khardenavis A.A."/>
            <person name="Kapley A."/>
            <person name="Purohit H.J."/>
        </authorList>
    </citation>
    <scope>NUCLEOTIDE SEQUENCE [LARGE SCALE GENOMIC DNA]</scope>
    <source>
        <strain evidence="2 3">EGD-AQ6</strain>
    </source>
</reference>
<dbReference type="Proteomes" id="UP000016504">
    <property type="component" value="Unassembled WGS sequence"/>
</dbReference>